<evidence type="ECO:0000313" key="4">
    <source>
        <dbReference type="EMBL" id="QOY85474.1"/>
    </source>
</evidence>
<evidence type="ECO:0000256" key="2">
    <source>
        <dbReference type="ARBA" id="ARBA00023002"/>
    </source>
</evidence>
<dbReference type="SMART" id="SM00822">
    <property type="entry name" value="PKS_KR"/>
    <property type="match status" value="1"/>
</dbReference>
<dbReference type="Gene3D" id="3.40.50.720">
    <property type="entry name" value="NAD(P)-binding Rossmann-like Domain"/>
    <property type="match status" value="1"/>
</dbReference>
<dbReference type="PANTHER" id="PTHR48107">
    <property type="entry name" value="NADPH-DEPENDENT ALDEHYDE REDUCTASE-LIKE PROTEIN, CHLOROPLASTIC-RELATED"/>
    <property type="match status" value="1"/>
</dbReference>
<protein>
    <submittedName>
        <fullName evidence="4">SDR family oxidoreductase</fullName>
    </submittedName>
</protein>
<dbReference type="PANTHER" id="PTHR48107:SF7">
    <property type="entry name" value="RE15974P"/>
    <property type="match status" value="1"/>
</dbReference>
<dbReference type="InterPro" id="IPR057326">
    <property type="entry name" value="KR_dom"/>
</dbReference>
<dbReference type="PRINTS" id="PR00080">
    <property type="entry name" value="SDRFAMILY"/>
</dbReference>
<accession>A0A7S7NKY9</accession>
<gene>
    <name evidence="4" type="ORF">IRI77_21890</name>
</gene>
<organism evidence="4 5">
    <name type="scientific">Paludibaculum fermentans</name>
    <dbReference type="NCBI Taxonomy" id="1473598"/>
    <lineage>
        <taxon>Bacteria</taxon>
        <taxon>Pseudomonadati</taxon>
        <taxon>Acidobacteriota</taxon>
        <taxon>Terriglobia</taxon>
        <taxon>Bryobacterales</taxon>
        <taxon>Bryobacteraceae</taxon>
        <taxon>Paludibaculum</taxon>
    </lineage>
</organism>
<evidence type="ECO:0000259" key="3">
    <source>
        <dbReference type="SMART" id="SM00822"/>
    </source>
</evidence>
<proteinExistence type="inferred from homology"/>
<dbReference type="InterPro" id="IPR002347">
    <property type="entry name" value="SDR_fam"/>
</dbReference>
<dbReference type="AlphaFoldDB" id="A0A7S7NKY9"/>
<dbReference type="GO" id="GO:0016614">
    <property type="term" value="F:oxidoreductase activity, acting on CH-OH group of donors"/>
    <property type="evidence" value="ECO:0007669"/>
    <property type="project" value="UniProtKB-ARBA"/>
</dbReference>
<evidence type="ECO:0000313" key="5">
    <source>
        <dbReference type="Proteomes" id="UP000593892"/>
    </source>
</evidence>
<dbReference type="InterPro" id="IPR036291">
    <property type="entry name" value="NAD(P)-bd_dom_sf"/>
</dbReference>
<comment type="similarity">
    <text evidence="1">Belongs to the short-chain dehydrogenases/reductases (SDR) family.</text>
</comment>
<sequence length="243" mass="24968">MSLQRLSGKTAIVTGAARGIGRAIASSLASEGARVVVNYTRSAAEAEALAAEIGGLAIQADVSVVADIRRLFETAEAALGPLDILVNNAGVASFQPVAQSTEEQYDHIFSVNARGTYFCCREAALRLRNGGRIVSISTGATVSSPAGSAIYSGSKAAVEQLTRALARELGPRSITVNTVSPGFTDTDMLNQFPTLVGIAAGMSPLGRVGQPADVAEVVAWLCTSEARWVTGQNLQAGGGASMV</sequence>
<dbReference type="Pfam" id="PF13561">
    <property type="entry name" value="adh_short_C2"/>
    <property type="match status" value="1"/>
</dbReference>
<dbReference type="KEGG" id="pfer:IRI77_21890"/>
<dbReference type="EMBL" id="CP063849">
    <property type="protein sequence ID" value="QOY85474.1"/>
    <property type="molecule type" value="Genomic_DNA"/>
</dbReference>
<evidence type="ECO:0000256" key="1">
    <source>
        <dbReference type="ARBA" id="ARBA00006484"/>
    </source>
</evidence>
<reference evidence="4 5" key="1">
    <citation type="submission" date="2020-10" db="EMBL/GenBank/DDBJ databases">
        <title>Complete genome sequence of Paludibaculum fermentans P105T, a facultatively anaerobic acidobacterium capable of dissimilatory Fe(III) reduction.</title>
        <authorList>
            <person name="Dedysh S.N."/>
            <person name="Beletsky A.V."/>
            <person name="Kulichevskaya I.S."/>
            <person name="Mardanov A.V."/>
            <person name="Ravin N.V."/>
        </authorList>
    </citation>
    <scope>NUCLEOTIDE SEQUENCE [LARGE SCALE GENOMIC DNA]</scope>
    <source>
        <strain evidence="4 5">P105</strain>
    </source>
</reference>
<feature type="domain" description="Ketoreductase" evidence="3">
    <location>
        <begin position="9"/>
        <end position="182"/>
    </location>
</feature>
<dbReference type="SUPFAM" id="SSF51735">
    <property type="entry name" value="NAD(P)-binding Rossmann-fold domains"/>
    <property type="match status" value="1"/>
</dbReference>
<dbReference type="FunFam" id="3.40.50.720:FF:000084">
    <property type="entry name" value="Short-chain dehydrogenase reductase"/>
    <property type="match status" value="1"/>
</dbReference>
<name>A0A7S7NKY9_PALFE</name>
<dbReference type="Proteomes" id="UP000593892">
    <property type="component" value="Chromosome"/>
</dbReference>
<dbReference type="PRINTS" id="PR00081">
    <property type="entry name" value="GDHRDH"/>
</dbReference>
<keyword evidence="2" id="KW-0560">Oxidoreductase</keyword>
<keyword evidence="5" id="KW-1185">Reference proteome</keyword>
<dbReference type="RefSeq" id="WP_194447144.1">
    <property type="nucleotide sequence ID" value="NZ_CP063849.1"/>
</dbReference>